<feature type="domain" description="G-protein coupled receptors family 1 profile" evidence="19">
    <location>
        <begin position="60"/>
        <end position="310"/>
    </location>
</feature>
<evidence type="ECO:0000256" key="13">
    <source>
        <dbReference type="ARBA" id="ARBA00023224"/>
    </source>
</evidence>
<dbReference type="PRINTS" id="PR00427">
    <property type="entry name" value="INTRLEUKIN8R"/>
</dbReference>
<gene>
    <name evidence="20" type="ORF">PECUL_23A059633</name>
</gene>
<dbReference type="GO" id="GO:0007204">
    <property type="term" value="P:positive regulation of cytosolic calcium ion concentration"/>
    <property type="evidence" value="ECO:0007669"/>
    <property type="project" value="TreeGrafter"/>
</dbReference>
<dbReference type="PANTHER" id="PTHR10489:SF689">
    <property type="entry name" value="C-X-C CHEMOKINE RECEPTOR TYPE 2"/>
    <property type="match status" value="1"/>
</dbReference>
<keyword evidence="11 17" id="KW-0675">Receptor</keyword>
<dbReference type="Pfam" id="PF00001">
    <property type="entry name" value="7tm_1"/>
    <property type="match status" value="1"/>
</dbReference>
<comment type="function">
    <text evidence="14">Receptor for interleukin-8 which is a powerful neutrophil chemotactic factor. Binding of IL-8 to the receptor causes activation of neutrophils. This response is mediated via a G-protein that activates a phosphatidylinositol-calcium second messenger system. Binds to IL-8 with high affinity. Also binds with high affinity to CXCL3, GRO/MGSA and NAP-2.</text>
</comment>
<evidence type="ECO:0000313" key="21">
    <source>
        <dbReference type="Proteomes" id="UP001295444"/>
    </source>
</evidence>
<keyword evidence="7 18" id="KW-1133">Transmembrane helix</keyword>
<dbReference type="PRINTS" id="PR00237">
    <property type="entry name" value="GPCRRHODOPSN"/>
</dbReference>
<evidence type="ECO:0000256" key="4">
    <source>
        <dbReference type="ARBA" id="ARBA00022500"/>
    </source>
</evidence>
<dbReference type="PROSITE" id="PS50262">
    <property type="entry name" value="G_PROTEIN_RECEP_F1_2"/>
    <property type="match status" value="1"/>
</dbReference>
<dbReference type="GO" id="GO:0019722">
    <property type="term" value="P:calcium-mediated signaling"/>
    <property type="evidence" value="ECO:0007669"/>
    <property type="project" value="TreeGrafter"/>
</dbReference>
<comment type="similarity">
    <text evidence="17">Belongs to the G-protein coupled receptor 1 family.</text>
</comment>
<keyword evidence="10" id="KW-1015">Disulfide bond</keyword>
<feature type="transmembrane region" description="Helical" evidence="18">
    <location>
        <begin position="82"/>
        <end position="102"/>
    </location>
</feature>
<dbReference type="SUPFAM" id="SSF81321">
    <property type="entry name" value="Family A G protein-coupled receptor-like"/>
    <property type="match status" value="1"/>
</dbReference>
<evidence type="ECO:0000259" key="19">
    <source>
        <dbReference type="PROSITE" id="PS50262"/>
    </source>
</evidence>
<feature type="transmembrane region" description="Helical" evidence="18">
    <location>
        <begin position="246"/>
        <end position="263"/>
    </location>
</feature>
<keyword evidence="3" id="KW-1003">Cell membrane</keyword>
<sequence length="356" mass="40502">MAGSIVVDGNFFDDFDFTSGYYSYTGIPSFSNTPCRDPWKVNKYALAFIYSVVFLLNVVGNSLVVVVICYNKLKRSTTDVYLLNLAIADLLFAITLPFWATYKVREWIFGSFMCKTISILQEVNFYSGILLLACISIDRYIAIVHATEAINHKRHWVKYICLGIWLFSFVIAFPTILFRQVLDTPKNGIVCYENIGHENTEKWLIILRIGRHLVGFFIPLLIMLFCYGFTIKTLSQTKSGQKHKAMKVIFAVVIVFLICWLPYNVTVIVDSLMRIGTINETCEIRQHLDSALSITEIFGYAHSCINPIIYAFIGQKFRNSFLRILATNGIISKDFLSRHGRSSSYVSTSGNTSTTM</sequence>
<comment type="subunit">
    <text evidence="16">Interacts with IL8. Interacts with GNAI2.</text>
</comment>
<feature type="transmembrane region" description="Helical" evidence="18">
    <location>
        <begin position="297"/>
        <end position="313"/>
    </location>
</feature>
<reference evidence="20" key="1">
    <citation type="submission" date="2022-03" db="EMBL/GenBank/DDBJ databases">
        <authorList>
            <person name="Alioto T."/>
            <person name="Alioto T."/>
            <person name="Gomez Garrido J."/>
        </authorList>
    </citation>
    <scope>NUCLEOTIDE SEQUENCE</scope>
</reference>
<comment type="subcellular location">
    <subcellularLocation>
        <location evidence="1">Cell membrane</location>
        <topology evidence="1">Multi-pass membrane protein</topology>
    </subcellularLocation>
</comment>
<evidence type="ECO:0000256" key="16">
    <source>
        <dbReference type="ARBA" id="ARBA00034130"/>
    </source>
</evidence>
<feature type="transmembrane region" description="Helical" evidence="18">
    <location>
        <begin position="213"/>
        <end position="234"/>
    </location>
</feature>
<dbReference type="CDD" id="cd15178">
    <property type="entry name" value="7tmA_CXCR1_2"/>
    <property type="match status" value="1"/>
</dbReference>
<evidence type="ECO:0000256" key="7">
    <source>
        <dbReference type="ARBA" id="ARBA00022989"/>
    </source>
</evidence>
<evidence type="ECO:0000256" key="10">
    <source>
        <dbReference type="ARBA" id="ARBA00023157"/>
    </source>
</evidence>
<dbReference type="PANTHER" id="PTHR10489">
    <property type="entry name" value="CELL ADHESION MOLECULE"/>
    <property type="match status" value="1"/>
</dbReference>
<dbReference type="Proteomes" id="UP001295444">
    <property type="component" value="Chromosome 07"/>
</dbReference>
<protein>
    <recommendedName>
        <fullName evidence="2">C-X-C chemokine receptor type 2</fullName>
    </recommendedName>
    <alternativeName>
        <fullName evidence="15">High affinity interleukin-8 receptor B</fullName>
    </alternativeName>
</protein>
<dbReference type="InterPro" id="IPR000276">
    <property type="entry name" value="GPCR_Rhodpsn"/>
</dbReference>
<evidence type="ECO:0000256" key="12">
    <source>
        <dbReference type="ARBA" id="ARBA00023180"/>
    </source>
</evidence>
<dbReference type="AlphaFoldDB" id="A0AAD1SN51"/>
<dbReference type="Gene3D" id="1.20.1070.10">
    <property type="entry name" value="Rhodopsin 7-helix transmembrane proteins"/>
    <property type="match status" value="1"/>
</dbReference>
<evidence type="ECO:0000256" key="15">
    <source>
        <dbReference type="ARBA" id="ARBA00033468"/>
    </source>
</evidence>
<keyword evidence="5" id="KW-0597">Phosphoprotein</keyword>
<keyword evidence="6 17" id="KW-0812">Transmembrane</keyword>
<dbReference type="GO" id="GO:0009897">
    <property type="term" value="C:external side of plasma membrane"/>
    <property type="evidence" value="ECO:0007669"/>
    <property type="project" value="TreeGrafter"/>
</dbReference>
<dbReference type="PROSITE" id="PS00237">
    <property type="entry name" value="G_PROTEIN_RECEP_F1_1"/>
    <property type="match status" value="1"/>
</dbReference>
<feature type="transmembrane region" description="Helical" evidence="18">
    <location>
        <begin position="47"/>
        <end position="70"/>
    </location>
</feature>
<dbReference type="GO" id="GO:0019957">
    <property type="term" value="F:C-C chemokine binding"/>
    <property type="evidence" value="ECO:0007669"/>
    <property type="project" value="TreeGrafter"/>
</dbReference>
<evidence type="ECO:0000256" key="6">
    <source>
        <dbReference type="ARBA" id="ARBA00022692"/>
    </source>
</evidence>
<name>A0AAD1SN51_PELCU</name>
<keyword evidence="21" id="KW-1185">Reference proteome</keyword>
<dbReference type="EMBL" id="OW240918">
    <property type="protein sequence ID" value="CAH2305182.1"/>
    <property type="molecule type" value="Genomic_DNA"/>
</dbReference>
<feature type="transmembrane region" description="Helical" evidence="18">
    <location>
        <begin position="125"/>
        <end position="144"/>
    </location>
</feature>
<dbReference type="GO" id="GO:0006955">
    <property type="term" value="P:immune response"/>
    <property type="evidence" value="ECO:0007669"/>
    <property type="project" value="TreeGrafter"/>
</dbReference>
<keyword evidence="13 17" id="KW-0807">Transducer</keyword>
<evidence type="ECO:0000256" key="9">
    <source>
        <dbReference type="ARBA" id="ARBA00023136"/>
    </source>
</evidence>
<feature type="transmembrane region" description="Helical" evidence="18">
    <location>
        <begin position="156"/>
        <end position="178"/>
    </location>
</feature>
<evidence type="ECO:0000256" key="8">
    <source>
        <dbReference type="ARBA" id="ARBA00023040"/>
    </source>
</evidence>
<keyword evidence="8 17" id="KW-0297">G-protein coupled receptor</keyword>
<evidence type="ECO:0000256" key="5">
    <source>
        <dbReference type="ARBA" id="ARBA00022553"/>
    </source>
</evidence>
<evidence type="ECO:0000313" key="20">
    <source>
        <dbReference type="EMBL" id="CAH2305182.1"/>
    </source>
</evidence>
<dbReference type="GO" id="GO:0016494">
    <property type="term" value="F:C-X-C chemokine receptor activity"/>
    <property type="evidence" value="ECO:0007669"/>
    <property type="project" value="InterPro"/>
</dbReference>
<dbReference type="GO" id="GO:0016493">
    <property type="term" value="F:C-C chemokine receptor activity"/>
    <property type="evidence" value="ECO:0007669"/>
    <property type="project" value="TreeGrafter"/>
</dbReference>
<evidence type="ECO:0000256" key="1">
    <source>
        <dbReference type="ARBA" id="ARBA00004651"/>
    </source>
</evidence>
<dbReference type="GO" id="GO:0030593">
    <property type="term" value="P:neutrophil chemotaxis"/>
    <property type="evidence" value="ECO:0007669"/>
    <property type="project" value="TreeGrafter"/>
</dbReference>
<evidence type="ECO:0000256" key="3">
    <source>
        <dbReference type="ARBA" id="ARBA00022475"/>
    </source>
</evidence>
<evidence type="ECO:0000256" key="2">
    <source>
        <dbReference type="ARBA" id="ARBA00020033"/>
    </source>
</evidence>
<keyword evidence="4" id="KW-0145">Chemotaxis</keyword>
<dbReference type="InterPro" id="IPR017452">
    <property type="entry name" value="GPCR_Rhodpsn_7TM"/>
</dbReference>
<evidence type="ECO:0000256" key="11">
    <source>
        <dbReference type="ARBA" id="ARBA00023170"/>
    </source>
</evidence>
<evidence type="ECO:0000256" key="18">
    <source>
        <dbReference type="SAM" id="Phobius"/>
    </source>
</evidence>
<proteinExistence type="inferred from homology"/>
<evidence type="ECO:0000256" key="14">
    <source>
        <dbReference type="ARBA" id="ARBA00025505"/>
    </source>
</evidence>
<accession>A0AAD1SN51</accession>
<dbReference type="InterPro" id="IPR050119">
    <property type="entry name" value="CCR1-9-like"/>
</dbReference>
<dbReference type="InterPro" id="IPR000174">
    <property type="entry name" value="Chemokine_CXCR_1/2"/>
</dbReference>
<evidence type="ECO:0000256" key="17">
    <source>
        <dbReference type="RuleBase" id="RU000688"/>
    </source>
</evidence>
<keyword evidence="9 18" id="KW-0472">Membrane</keyword>
<organism evidence="20 21">
    <name type="scientific">Pelobates cultripes</name>
    <name type="common">Western spadefoot toad</name>
    <dbReference type="NCBI Taxonomy" id="61616"/>
    <lineage>
        <taxon>Eukaryota</taxon>
        <taxon>Metazoa</taxon>
        <taxon>Chordata</taxon>
        <taxon>Craniata</taxon>
        <taxon>Vertebrata</taxon>
        <taxon>Euteleostomi</taxon>
        <taxon>Amphibia</taxon>
        <taxon>Batrachia</taxon>
        <taxon>Anura</taxon>
        <taxon>Pelobatoidea</taxon>
        <taxon>Pelobatidae</taxon>
        <taxon>Pelobates</taxon>
    </lineage>
</organism>
<keyword evidence="12" id="KW-0325">Glycoprotein</keyword>